<dbReference type="PROSITE" id="PS50858">
    <property type="entry name" value="BSD"/>
    <property type="match status" value="1"/>
</dbReference>
<accession>A0A4Y1RFN2</accession>
<gene>
    <name evidence="2" type="ORF">Prudu_013678</name>
</gene>
<evidence type="ECO:0000259" key="1">
    <source>
        <dbReference type="PROSITE" id="PS50858"/>
    </source>
</evidence>
<dbReference type="GO" id="GO:0006289">
    <property type="term" value="P:nucleotide-excision repair"/>
    <property type="evidence" value="ECO:0007669"/>
    <property type="project" value="InterPro"/>
</dbReference>
<dbReference type="EMBL" id="AP019301">
    <property type="protein sequence ID" value="BBH02954.1"/>
    <property type="molecule type" value="Genomic_DNA"/>
</dbReference>
<dbReference type="Gene3D" id="6.10.140.1200">
    <property type="match status" value="1"/>
</dbReference>
<dbReference type="InterPro" id="IPR035925">
    <property type="entry name" value="BSD_dom_sf"/>
</dbReference>
<dbReference type="PANTHER" id="PTHR12856">
    <property type="entry name" value="TRANSCRIPTION INITIATION FACTOR IIH-RELATED"/>
    <property type="match status" value="1"/>
</dbReference>
<dbReference type="GO" id="GO:0000439">
    <property type="term" value="C:transcription factor TFIIH core complex"/>
    <property type="evidence" value="ECO:0007669"/>
    <property type="project" value="InterPro"/>
</dbReference>
<dbReference type="SMART" id="SM00751">
    <property type="entry name" value="BSD"/>
    <property type="match status" value="2"/>
</dbReference>
<name>A0A4Y1RFN2_PRUDU</name>
<proteinExistence type="predicted"/>
<dbReference type="Pfam" id="PF03909">
    <property type="entry name" value="BSD"/>
    <property type="match status" value="1"/>
</dbReference>
<dbReference type="GO" id="GO:0006351">
    <property type="term" value="P:DNA-templated transcription"/>
    <property type="evidence" value="ECO:0007669"/>
    <property type="project" value="InterPro"/>
</dbReference>
<protein>
    <submittedName>
        <fullName evidence="2">BSD domain BTF2-like transcription factor</fullName>
    </submittedName>
</protein>
<evidence type="ECO:0000313" key="2">
    <source>
        <dbReference type="EMBL" id="BBH02954.1"/>
    </source>
</evidence>
<sequence length="428" mass="48392">MSWCMQLVKRANYKATVRDPGTLGVLTMTENKFVFSPNVHTSTAAKPALDVEFKQITCLKNTMEGGDRPPWLRLSEKDKTYIFEFASFRDLHVCREFAANALAKRGEAAIPPCSSDEQICTAEIMHRMKLLQESSELHKLQMQYVMSGVLTEAEFWAARNKFGDVHSRPKPKQRVGFRNSMIMDTKPMTDGRTNKVTFSLTAEIKYQIFALKPAVQQAFLALVPSKTTEKNFWTKYFRAEYLRSTGNAAAAEAEAADDEELAMFLKEDEVLAREARRKLRRVDPTLDMEADQGDDYTHLPDHGMFFRDEVYSRRSTLSQDLNRQGAVVLQGRNIVEVDESGVQEGFGRIARTTEMEDLQEPHHLHVAQLLCMKDPGDYFDTQQANNAVKTEEAYGSLRQSISKIKSIGLGNSTVAPEIALTIFNATSF</sequence>
<dbReference type="SUPFAM" id="SSF50729">
    <property type="entry name" value="PH domain-like"/>
    <property type="match status" value="1"/>
</dbReference>
<dbReference type="SUPFAM" id="SSF140383">
    <property type="entry name" value="BSD domain-like"/>
    <property type="match status" value="2"/>
</dbReference>
<feature type="domain" description="BSD" evidence="1">
    <location>
        <begin position="192"/>
        <end position="244"/>
    </location>
</feature>
<reference evidence="2" key="1">
    <citation type="journal article" date="2019" name="Science">
        <title>Mutation of a bHLH transcription factor allowed almond domestication.</title>
        <authorList>
            <person name="Sanchez-Perez R."/>
            <person name="Pavan S."/>
            <person name="Mazzeo R."/>
            <person name="Moldovan C."/>
            <person name="Aiese Cigliano R."/>
            <person name="Del Cueto J."/>
            <person name="Ricciardi F."/>
            <person name="Lotti C."/>
            <person name="Ricciardi L."/>
            <person name="Dicenta F."/>
            <person name="Lopez-Marques R.L."/>
            <person name="Lindberg Moller B."/>
        </authorList>
    </citation>
    <scope>NUCLEOTIDE SEQUENCE</scope>
</reference>
<dbReference type="InterPro" id="IPR005607">
    <property type="entry name" value="BSD_dom"/>
</dbReference>
<organism evidence="2">
    <name type="scientific">Prunus dulcis</name>
    <name type="common">Almond</name>
    <name type="synonym">Amygdalus dulcis</name>
    <dbReference type="NCBI Taxonomy" id="3755"/>
    <lineage>
        <taxon>Eukaryota</taxon>
        <taxon>Viridiplantae</taxon>
        <taxon>Streptophyta</taxon>
        <taxon>Embryophyta</taxon>
        <taxon>Tracheophyta</taxon>
        <taxon>Spermatophyta</taxon>
        <taxon>Magnoliopsida</taxon>
        <taxon>eudicotyledons</taxon>
        <taxon>Gunneridae</taxon>
        <taxon>Pentapetalae</taxon>
        <taxon>rosids</taxon>
        <taxon>fabids</taxon>
        <taxon>Rosales</taxon>
        <taxon>Rosaceae</taxon>
        <taxon>Amygdaloideae</taxon>
        <taxon>Amygdaleae</taxon>
        <taxon>Prunus</taxon>
    </lineage>
</organism>
<dbReference type="AlphaFoldDB" id="A0A4Y1RFN2"/>
<dbReference type="InterPro" id="IPR027079">
    <property type="entry name" value="Tfb1/GTF2H1"/>
</dbReference>